<keyword evidence="5" id="KW-0677">Repeat</keyword>
<evidence type="ECO:0000313" key="10">
    <source>
        <dbReference type="Proteomes" id="UP000783253"/>
    </source>
</evidence>
<keyword evidence="10" id="KW-1185">Reference proteome</keyword>
<evidence type="ECO:0008006" key="11">
    <source>
        <dbReference type="Google" id="ProtNLM"/>
    </source>
</evidence>
<dbReference type="Gene3D" id="2.150.10.10">
    <property type="entry name" value="Serralysin-like metalloprotease, C-terminal"/>
    <property type="match status" value="6"/>
</dbReference>
<dbReference type="PROSITE" id="PS00330">
    <property type="entry name" value="HEMOLYSIN_CALCIUM"/>
    <property type="match status" value="8"/>
</dbReference>
<proteinExistence type="predicted"/>
<reference evidence="9 10" key="1">
    <citation type="submission" date="2021-08" db="EMBL/GenBank/DDBJ databases">
        <title>Comparative Genomics Analysis of the Genus Qipengyuania Reveals Extensive Genetic Diversity and Metabolic Versatility, Including the Description of Fifteen Novel Species.</title>
        <authorList>
            <person name="Liu Y."/>
        </authorList>
    </citation>
    <scope>NUCLEOTIDE SEQUENCE [LARGE SCALE GENOMIC DNA]</scope>
    <source>
        <strain evidence="9 10">1NDH17</strain>
    </source>
</reference>
<dbReference type="InterPro" id="IPR003995">
    <property type="entry name" value="RTX_toxin_determinant-A"/>
</dbReference>
<evidence type="ECO:0000256" key="5">
    <source>
        <dbReference type="ARBA" id="ARBA00022737"/>
    </source>
</evidence>
<gene>
    <name evidence="9" type="ORF">K3152_00855</name>
</gene>
<accession>A0ABS7ITV3</accession>
<dbReference type="PRINTS" id="PR01488">
    <property type="entry name" value="RTXTOXINA"/>
</dbReference>
<feature type="region of interest" description="Disordered" evidence="8">
    <location>
        <begin position="188"/>
        <end position="222"/>
    </location>
</feature>
<dbReference type="InterPro" id="IPR050557">
    <property type="entry name" value="RTX_toxin/Mannuronan_C5-epim"/>
</dbReference>
<keyword evidence="6" id="KW-0843">Virulence</keyword>
<evidence type="ECO:0000313" key="9">
    <source>
        <dbReference type="EMBL" id="MBX7456786.1"/>
    </source>
</evidence>
<dbReference type="PANTHER" id="PTHR38340">
    <property type="entry name" value="S-LAYER PROTEIN"/>
    <property type="match status" value="1"/>
</dbReference>
<keyword evidence="7" id="KW-0472">Membrane</keyword>
<keyword evidence="4" id="KW-0800">Toxin</keyword>
<evidence type="ECO:0000256" key="2">
    <source>
        <dbReference type="ARBA" id="ARBA00004613"/>
    </source>
</evidence>
<comment type="subcellular location">
    <subcellularLocation>
        <location evidence="1">Membrane</location>
    </subcellularLocation>
    <subcellularLocation>
        <location evidence="2">Secreted</location>
    </subcellularLocation>
</comment>
<evidence type="ECO:0000256" key="6">
    <source>
        <dbReference type="ARBA" id="ARBA00023026"/>
    </source>
</evidence>
<evidence type="ECO:0000256" key="3">
    <source>
        <dbReference type="ARBA" id="ARBA00022525"/>
    </source>
</evidence>
<evidence type="ECO:0000256" key="1">
    <source>
        <dbReference type="ARBA" id="ARBA00004370"/>
    </source>
</evidence>
<keyword evidence="3" id="KW-0964">Secreted</keyword>
<sequence length="789" mass="79594">MDVSQGILGVEIMGGFVGTDGDDVIEGSEDDFDNIEGGAGNDTLNGNGGFDYIYGGDGDDTIDGGDGNDRLVGDNGNDSLSGGEGDDELWSLSYAGSNDTLLDGGAGIDTAIISRVDTTSALTLDISDPSAAWNLGGTTVVNVERIEYWGGTNVDTVTGGALDDVITGREGNDILAGGAGNDELFGETGNDTLRGGAGDDQVSGGEGNDLVEGGEGNDTISGWTGADTMRGGAGDDLVMVYVEASGSADTLAEGGEGRDRLGIDATDYATAITIDLSAGGEFTLFGTNVSGFEDYTINAGSGSDTLTGAAMDDELLGFAGDDELNGLAGNDILYGGDGDDIIRGGDGEDSLSGDGGADVVDAGSGNDRVWSTYEVGVTADASLEGGDGIDYLILDVSQSTLAQVIDISAATTQTAHGTAISGFEQLTFTGGSADDVVTGDAYGDWMQGLDGDDTLTGNGGDDELHGGLGADTLAGGVGADTLFGDEGADSMLGGEGDDFLYAQLVDGTADTLIDGGAGLDFALFDKTSSTASLVYSLLETGDQSVDGTTVRGIEWMHFYAGSGDDAITGGAYADEIYGNGGNDTLSGGAGDDELYGSTGDDVLDAGAGNDIVDGGDGSDTLVLSGNRADYRFNAENQTVTVTDLREGAPDGVKSAISVENVRFADGTFAMSAVAGVEVFGTEWNNNIFGTSAIEIIYGLSGDDFIRTGGGADTSFGGDGDDTIDVENMGTSSADLLADGGDGLDLLRGAIGRSSEGVTADFTTGNEWDLNGTIVRNFEQFELYLSSGDD</sequence>
<dbReference type="PRINTS" id="PR00313">
    <property type="entry name" value="CABNDNGRPT"/>
</dbReference>
<dbReference type="Pfam" id="PF00353">
    <property type="entry name" value="HemolysinCabind"/>
    <property type="match status" value="9"/>
</dbReference>
<name>A0ABS7ITV3_9SPHN</name>
<evidence type="ECO:0000256" key="7">
    <source>
        <dbReference type="ARBA" id="ARBA00023136"/>
    </source>
</evidence>
<evidence type="ECO:0000256" key="4">
    <source>
        <dbReference type="ARBA" id="ARBA00022656"/>
    </source>
</evidence>
<dbReference type="InterPro" id="IPR018511">
    <property type="entry name" value="Hemolysin-typ_Ca-bd_CS"/>
</dbReference>
<evidence type="ECO:0000256" key="8">
    <source>
        <dbReference type="SAM" id="MobiDB-lite"/>
    </source>
</evidence>
<dbReference type="Proteomes" id="UP000783253">
    <property type="component" value="Unassembled WGS sequence"/>
</dbReference>
<comment type="caution">
    <text evidence="9">The sequence shown here is derived from an EMBL/GenBank/DDBJ whole genome shotgun (WGS) entry which is preliminary data.</text>
</comment>
<dbReference type="PANTHER" id="PTHR38340:SF1">
    <property type="entry name" value="S-LAYER PROTEIN"/>
    <property type="match status" value="1"/>
</dbReference>
<dbReference type="SUPFAM" id="SSF51120">
    <property type="entry name" value="beta-Roll"/>
    <property type="match status" value="5"/>
</dbReference>
<feature type="region of interest" description="Disordered" evidence="8">
    <location>
        <begin position="64"/>
        <end position="84"/>
    </location>
</feature>
<dbReference type="InterPro" id="IPR001343">
    <property type="entry name" value="Hemolysn_Ca-bd"/>
</dbReference>
<organism evidence="9 10">
    <name type="scientific">Qipengyuania polymorpha</name>
    <dbReference type="NCBI Taxonomy" id="2867234"/>
    <lineage>
        <taxon>Bacteria</taxon>
        <taxon>Pseudomonadati</taxon>
        <taxon>Pseudomonadota</taxon>
        <taxon>Alphaproteobacteria</taxon>
        <taxon>Sphingomonadales</taxon>
        <taxon>Erythrobacteraceae</taxon>
        <taxon>Qipengyuania</taxon>
    </lineage>
</organism>
<dbReference type="EMBL" id="JAIGNK010000001">
    <property type="protein sequence ID" value="MBX7456786.1"/>
    <property type="molecule type" value="Genomic_DNA"/>
</dbReference>
<dbReference type="InterPro" id="IPR011049">
    <property type="entry name" value="Serralysin-like_metalloprot_C"/>
</dbReference>
<protein>
    <recommendedName>
        <fullName evidence="11">Calcium-binding protein</fullName>
    </recommendedName>
</protein>